<keyword evidence="15" id="KW-1185">Reference proteome</keyword>
<dbReference type="InterPro" id="IPR011009">
    <property type="entry name" value="Kinase-like_dom_sf"/>
</dbReference>
<dbReference type="InterPro" id="IPR044131">
    <property type="entry name" value="PKc_DYR1A/1B"/>
</dbReference>
<keyword evidence="5 11" id="KW-0547">Nucleotide-binding</keyword>
<evidence type="ECO:0000259" key="13">
    <source>
        <dbReference type="PROSITE" id="PS50011"/>
    </source>
</evidence>
<keyword evidence="4" id="KW-0808">Transferase</keyword>
<evidence type="ECO:0000313" key="14">
    <source>
        <dbReference type="EMBL" id="BES93016.1"/>
    </source>
</evidence>
<comment type="similarity">
    <text evidence="1">Belongs to the protein kinase superfamily. CMGC Ser/Thr protein kinase family. MNB/DYRK subfamily.</text>
</comment>
<evidence type="ECO:0000256" key="3">
    <source>
        <dbReference type="ARBA" id="ARBA00022527"/>
    </source>
</evidence>
<dbReference type="PROSITE" id="PS00107">
    <property type="entry name" value="PROTEIN_KINASE_ATP"/>
    <property type="match status" value="1"/>
</dbReference>
<evidence type="ECO:0000256" key="10">
    <source>
        <dbReference type="ARBA" id="ARBA00051680"/>
    </source>
</evidence>
<evidence type="ECO:0000256" key="7">
    <source>
        <dbReference type="ARBA" id="ARBA00022840"/>
    </source>
</evidence>
<feature type="compositionally biased region" description="Polar residues" evidence="12">
    <location>
        <begin position="479"/>
        <end position="493"/>
    </location>
</feature>
<organism evidence="14 15">
    <name type="scientific">Nesidiocoris tenuis</name>
    <dbReference type="NCBI Taxonomy" id="355587"/>
    <lineage>
        <taxon>Eukaryota</taxon>
        <taxon>Metazoa</taxon>
        <taxon>Ecdysozoa</taxon>
        <taxon>Arthropoda</taxon>
        <taxon>Hexapoda</taxon>
        <taxon>Insecta</taxon>
        <taxon>Pterygota</taxon>
        <taxon>Neoptera</taxon>
        <taxon>Paraneoptera</taxon>
        <taxon>Hemiptera</taxon>
        <taxon>Heteroptera</taxon>
        <taxon>Panheteroptera</taxon>
        <taxon>Cimicomorpha</taxon>
        <taxon>Miridae</taxon>
        <taxon>Dicyphina</taxon>
        <taxon>Nesidiocoris</taxon>
    </lineage>
</organism>
<sequence>MKGCLAAEGADDVWARGRLDTRGAVTCSAAPRSGRYTPKRCVCCLCRRSGQPMPLSPPALPPGPARPGCRLFTFGSCSVCPSDDGLSWTLSVENANNFIPLLQVYYAKKKRRAQGTQAENSSHKKERKLYNDGYDDENHDYIIKNGEKFLDRYQIDSLIGKGSFGQVVKAFDHEEVCHVAIKIIKNKKPFLNQAQIEVMLLEMMNKADVDNKYYIVRLKRHFMWRNHLCLVFELLSYNLYDLLRNTNFRGVSLNLTRKFALQLCTALLFLASPELSIIHCDLKPENILLCNPKRSAIKIVDFGSSCQLGQRIYQYIQSRFYRSPEVLLGIPYDLAIDMWSLGCILVEMHTGEPLFSGANEVDQMTKIVEVLGMPPKHLLDKGRKTQKYFDLLPNDTYVLYKQQKETKKYRAPGTRRLHDILGVESGGPGGRRLGEPGHSVSDYLKFKDLILRMLDFDPKTRITPYYALQHNFFRRTADEGTNTSAGVSSTPSPAVQPIAEAGPSNQPGLVRRIGGGEMDAMDVDHIHYHRRPKNTSFFQTSHSVGGPASTSDRTMMSTDEDVSMVCLSAQSPVASH</sequence>
<comment type="catalytic activity">
    <reaction evidence="10">
        <text>L-tyrosyl-[protein] + ATP = O-phospho-L-tyrosyl-[protein] + ADP + H(+)</text>
        <dbReference type="Rhea" id="RHEA:10596"/>
        <dbReference type="Rhea" id="RHEA-COMP:10136"/>
        <dbReference type="Rhea" id="RHEA-COMP:20101"/>
        <dbReference type="ChEBI" id="CHEBI:15378"/>
        <dbReference type="ChEBI" id="CHEBI:30616"/>
        <dbReference type="ChEBI" id="CHEBI:46858"/>
        <dbReference type="ChEBI" id="CHEBI:61978"/>
        <dbReference type="ChEBI" id="CHEBI:456216"/>
        <dbReference type="EC" id="2.7.12.1"/>
    </reaction>
</comment>
<dbReference type="EMBL" id="AP028912">
    <property type="protein sequence ID" value="BES93016.1"/>
    <property type="molecule type" value="Genomic_DNA"/>
</dbReference>
<reference evidence="14 15" key="1">
    <citation type="submission" date="2023-09" db="EMBL/GenBank/DDBJ databases">
        <title>Nesidiocoris tenuis whole genome shotgun sequence.</title>
        <authorList>
            <person name="Shibata T."/>
            <person name="Shimoda M."/>
            <person name="Kobayashi T."/>
            <person name="Uehara T."/>
        </authorList>
    </citation>
    <scope>NUCLEOTIDE SEQUENCE [LARGE SCALE GENOMIC DNA]</scope>
    <source>
        <strain evidence="14 15">Japan</strain>
    </source>
</reference>
<evidence type="ECO:0000256" key="8">
    <source>
        <dbReference type="ARBA" id="ARBA00049003"/>
    </source>
</evidence>
<evidence type="ECO:0000256" key="9">
    <source>
        <dbReference type="ARBA" id="ARBA00049308"/>
    </source>
</evidence>
<dbReference type="EC" id="2.7.12.1" evidence="2"/>
<dbReference type="Pfam" id="PF00069">
    <property type="entry name" value="Pkinase"/>
    <property type="match status" value="1"/>
</dbReference>
<keyword evidence="6 14" id="KW-0418">Kinase</keyword>
<dbReference type="SMART" id="SM00220">
    <property type="entry name" value="S_TKc"/>
    <property type="match status" value="1"/>
</dbReference>
<dbReference type="InterPro" id="IPR017441">
    <property type="entry name" value="Protein_kinase_ATP_BS"/>
</dbReference>
<feature type="domain" description="Protein kinase" evidence="13">
    <location>
        <begin position="153"/>
        <end position="473"/>
    </location>
</feature>
<keyword evidence="3" id="KW-0723">Serine/threonine-protein kinase</keyword>
<dbReference type="Gene3D" id="1.10.510.10">
    <property type="entry name" value="Transferase(Phosphotransferase) domain 1"/>
    <property type="match status" value="1"/>
</dbReference>
<keyword evidence="7 11" id="KW-0067">ATP-binding</keyword>
<accession>A0ABN7AQ37</accession>
<evidence type="ECO:0000256" key="5">
    <source>
        <dbReference type="ARBA" id="ARBA00022741"/>
    </source>
</evidence>
<dbReference type="GO" id="GO:0016301">
    <property type="term" value="F:kinase activity"/>
    <property type="evidence" value="ECO:0007669"/>
    <property type="project" value="UniProtKB-KW"/>
</dbReference>
<dbReference type="Gene3D" id="3.30.200.20">
    <property type="entry name" value="Phosphorylase Kinase, domain 1"/>
    <property type="match status" value="1"/>
</dbReference>
<evidence type="ECO:0000313" key="15">
    <source>
        <dbReference type="Proteomes" id="UP001307889"/>
    </source>
</evidence>
<protein>
    <recommendedName>
        <fullName evidence="2">dual-specificity kinase</fullName>
        <ecNumber evidence="2">2.7.12.1</ecNumber>
    </recommendedName>
</protein>
<evidence type="ECO:0000256" key="6">
    <source>
        <dbReference type="ARBA" id="ARBA00022777"/>
    </source>
</evidence>
<name>A0ABN7AQ37_9HEMI</name>
<evidence type="ECO:0000256" key="11">
    <source>
        <dbReference type="PROSITE-ProRule" id="PRU10141"/>
    </source>
</evidence>
<dbReference type="InterPro" id="IPR008271">
    <property type="entry name" value="Ser/Thr_kinase_AS"/>
</dbReference>
<dbReference type="PANTHER" id="PTHR24058">
    <property type="entry name" value="DUAL SPECIFICITY PROTEIN KINASE"/>
    <property type="match status" value="1"/>
</dbReference>
<feature type="binding site" evidence="11">
    <location>
        <position position="182"/>
    </location>
    <ligand>
        <name>ATP</name>
        <dbReference type="ChEBI" id="CHEBI:30616"/>
    </ligand>
</feature>
<dbReference type="PANTHER" id="PTHR24058:SF28">
    <property type="entry name" value="SERINE_THREONINE-PROTEIN KINASE MINIBRAIN"/>
    <property type="match status" value="1"/>
</dbReference>
<evidence type="ECO:0000256" key="1">
    <source>
        <dbReference type="ARBA" id="ARBA00008867"/>
    </source>
</evidence>
<evidence type="ECO:0000256" key="2">
    <source>
        <dbReference type="ARBA" id="ARBA00013203"/>
    </source>
</evidence>
<evidence type="ECO:0000256" key="12">
    <source>
        <dbReference type="SAM" id="MobiDB-lite"/>
    </source>
</evidence>
<dbReference type="InterPro" id="IPR050494">
    <property type="entry name" value="Ser_Thr_dual-spec_kinase"/>
</dbReference>
<dbReference type="PROSITE" id="PS00108">
    <property type="entry name" value="PROTEIN_KINASE_ST"/>
    <property type="match status" value="1"/>
</dbReference>
<comment type="catalytic activity">
    <reaction evidence="9">
        <text>L-threonyl-[protein] + ATP = O-phospho-L-threonyl-[protein] + ADP + H(+)</text>
        <dbReference type="Rhea" id="RHEA:46608"/>
        <dbReference type="Rhea" id="RHEA-COMP:11060"/>
        <dbReference type="Rhea" id="RHEA-COMP:11605"/>
        <dbReference type="ChEBI" id="CHEBI:15378"/>
        <dbReference type="ChEBI" id="CHEBI:30013"/>
        <dbReference type="ChEBI" id="CHEBI:30616"/>
        <dbReference type="ChEBI" id="CHEBI:61977"/>
        <dbReference type="ChEBI" id="CHEBI:456216"/>
        <dbReference type="EC" id="2.7.12.1"/>
    </reaction>
</comment>
<dbReference type="InterPro" id="IPR000719">
    <property type="entry name" value="Prot_kinase_dom"/>
</dbReference>
<dbReference type="Proteomes" id="UP001307889">
    <property type="component" value="Chromosome 4"/>
</dbReference>
<feature type="region of interest" description="Disordered" evidence="12">
    <location>
        <begin position="479"/>
        <end position="507"/>
    </location>
</feature>
<proteinExistence type="inferred from homology"/>
<dbReference type="SUPFAM" id="SSF56112">
    <property type="entry name" value="Protein kinase-like (PK-like)"/>
    <property type="match status" value="1"/>
</dbReference>
<comment type="catalytic activity">
    <reaction evidence="8">
        <text>L-seryl-[protein] + ATP = O-phospho-L-seryl-[protein] + ADP + H(+)</text>
        <dbReference type="Rhea" id="RHEA:17989"/>
        <dbReference type="Rhea" id="RHEA-COMP:9863"/>
        <dbReference type="Rhea" id="RHEA-COMP:11604"/>
        <dbReference type="ChEBI" id="CHEBI:15378"/>
        <dbReference type="ChEBI" id="CHEBI:29999"/>
        <dbReference type="ChEBI" id="CHEBI:30616"/>
        <dbReference type="ChEBI" id="CHEBI:83421"/>
        <dbReference type="ChEBI" id="CHEBI:456216"/>
        <dbReference type="EC" id="2.7.12.1"/>
    </reaction>
</comment>
<evidence type="ECO:0000256" key="4">
    <source>
        <dbReference type="ARBA" id="ARBA00022679"/>
    </source>
</evidence>
<gene>
    <name evidence="14" type="ORF">NTJ_05825</name>
</gene>
<dbReference type="CDD" id="cd14226">
    <property type="entry name" value="PKc_DYRK1"/>
    <property type="match status" value="1"/>
</dbReference>
<dbReference type="PROSITE" id="PS50011">
    <property type="entry name" value="PROTEIN_KINASE_DOM"/>
    <property type="match status" value="1"/>
</dbReference>